<geneLocation type="plasmid" evidence="1 2">
    <name>unnamed1</name>
</geneLocation>
<name>A0ABY9JPX3_9ACTN</name>
<keyword evidence="2" id="KW-1185">Reference proteome</keyword>
<accession>A0ABY9JPX3</accession>
<reference evidence="1 2" key="1">
    <citation type="submission" date="2023-03" db="EMBL/GenBank/DDBJ databases">
        <title>Isolation and description of six Streptomyces strains from soil environments, able to metabolize different microbial glucans.</title>
        <authorList>
            <person name="Widen T."/>
            <person name="Larsbrink J."/>
        </authorList>
    </citation>
    <scope>NUCLEOTIDE SEQUENCE [LARGE SCALE GENOMIC DNA]</scope>
    <source>
        <strain evidence="1 2">Alt3</strain>
        <plasmid evidence="1 2">unnamed1</plasmid>
    </source>
</reference>
<dbReference type="Proteomes" id="UP001224433">
    <property type="component" value="Plasmid unnamed1"/>
</dbReference>
<evidence type="ECO:0000313" key="1">
    <source>
        <dbReference type="EMBL" id="WLQ69190.1"/>
    </source>
</evidence>
<protein>
    <submittedName>
        <fullName evidence="1">Uncharacterized protein</fullName>
    </submittedName>
</protein>
<dbReference type="EMBL" id="CP120984">
    <property type="protein sequence ID" value="WLQ69190.1"/>
    <property type="molecule type" value="Genomic_DNA"/>
</dbReference>
<gene>
    <name evidence="1" type="ORF">P8A20_37240</name>
</gene>
<sequence>MFSNSHKITPDEMPEILDRLQPHFPPYLTKVGRGEFGGLDFEFEPFTGREAESVQPSTHHDARLSYVYKDDDPAERLIREKALRVLDRCFERAQQQWRDAAYVADLRDVVQDAPALWVFYSRDVEALDAACAYLRTPEAAAEWPSAVSRLVDAQSRAAAAAAAFDERAQHIADAHDRHVYADLGPVEALKRAGFPEATNWHIADASCYGRRQYSDWETHPPLTEQIRRLVEQQDNHLTKVRRLSGTG</sequence>
<keyword evidence="1" id="KW-0614">Plasmid</keyword>
<proteinExistence type="predicted"/>
<evidence type="ECO:0000313" key="2">
    <source>
        <dbReference type="Proteomes" id="UP001224433"/>
    </source>
</evidence>
<dbReference type="RefSeq" id="WP_306105266.1">
    <property type="nucleotide sequence ID" value="NZ_CP120984.1"/>
</dbReference>
<organism evidence="1 2">
    <name type="scientific">Streptomyces glycanivorans</name>
    <dbReference type="NCBI Taxonomy" id="3033808"/>
    <lineage>
        <taxon>Bacteria</taxon>
        <taxon>Bacillati</taxon>
        <taxon>Actinomycetota</taxon>
        <taxon>Actinomycetes</taxon>
        <taxon>Kitasatosporales</taxon>
        <taxon>Streptomycetaceae</taxon>
        <taxon>Streptomyces</taxon>
    </lineage>
</organism>